<keyword evidence="4" id="KW-1185">Reference proteome</keyword>
<accession>A0A420XWN9</accession>
<reference evidence="3 4" key="1">
    <citation type="submission" date="2018-08" db="EMBL/GenBank/DDBJ databases">
        <title>Draft genome of the lignicolous fungus Coniochaeta pulveracea.</title>
        <authorList>
            <person name="Borstlap C.J."/>
            <person name="De Witt R.N."/>
            <person name="Botha A."/>
            <person name="Volschenk H."/>
        </authorList>
    </citation>
    <scope>NUCLEOTIDE SEQUENCE [LARGE SCALE GENOMIC DNA]</scope>
    <source>
        <strain evidence="3 4">CAB683</strain>
    </source>
</reference>
<dbReference type="STRING" id="177199.A0A420XWN9"/>
<dbReference type="PANTHER" id="PTHR10963:SF42">
    <property type="entry name" value="PUTATIVE (AFU_ORTHOLOGUE AFUA_5G02280)-RELATED"/>
    <property type="match status" value="1"/>
</dbReference>
<gene>
    <name evidence="3" type="ORF">DL546_001589</name>
</gene>
<dbReference type="PANTHER" id="PTHR10963">
    <property type="entry name" value="GLYCOSYL HYDROLASE-RELATED"/>
    <property type="match status" value="1"/>
</dbReference>
<dbReference type="GO" id="GO:0004553">
    <property type="term" value="F:hydrolase activity, hydrolyzing O-glycosyl compounds"/>
    <property type="evidence" value="ECO:0007669"/>
    <property type="project" value="InterPro"/>
</dbReference>
<protein>
    <recommendedName>
        <fullName evidence="2">GH16 domain-containing protein</fullName>
    </recommendedName>
</protein>
<feature type="domain" description="GH16" evidence="2">
    <location>
        <begin position="44"/>
        <end position="348"/>
    </location>
</feature>
<organism evidence="3 4">
    <name type="scientific">Coniochaeta pulveracea</name>
    <dbReference type="NCBI Taxonomy" id="177199"/>
    <lineage>
        <taxon>Eukaryota</taxon>
        <taxon>Fungi</taxon>
        <taxon>Dikarya</taxon>
        <taxon>Ascomycota</taxon>
        <taxon>Pezizomycotina</taxon>
        <taxon>Sordariomycetes</taxon>
        <taxon>Sordariomycetidae</taxon>
        <taxon>Coniochaetales</taxon>
        <taxon>Coniochaetaceae</taxon>
        <taxon>Coniochaeta</taxon>
    </lineage>
</organism>
<dbReference type="Gene3D" id="2.60.120.200">
    <property type="match status" value="1"/>
</dbReference>
<dbReference type="SUPFAM" id="SSF49899">
    <property type="entry name" value="Concanavalin A-like lectins/glucanases"/>
    <property type="match status" value="1"/>
</dbReference>
<keyword evidence="1" id="KW-0812">Transmembrane</keyword>
<evidence type="ECO:0000256" key="1">
    <source>
        <dbReference type="SAM" id="Phobius"/>
    </source>
</evidence>
<dbReference type="PROSITE" id="PS51762">
    <property type="entry name" value="GH16_2"/>
    <property type="match status" value="1"/>
</dbReference>
<dbReference type="OrthoDB" id="192832at2759"/>
<dbReference type="InterPro" id="IPR013320">
    <property type="entry name" value="ConA-like_dom_sf"/>
</dbReference>
<dbReference type="Proteomes" id="UP000275385">
    <property type="component" value="Unassembled WGS sequence"/>
</dbReference>
<keyword evidence="1" id="KW-0472">Membrane</keyword>
<evidence type="ECO:0000313" key="3">
    <source>
        <dbReference type="EMBL" id="RKU39979.1"/>
    </source>
</evidence>
<dbReference type="AlphaFoldDB" id="A0A420XWN9"/>
<dbReference type="EMBL" id="QVQW01000129">
    <property type="protein sequence ID" value="RKU39979.1"/>
    <property type="molecule type" value="Genomic_DNA"/>
</dbReference>
<keyword evidence="1" id="KW-1133">Transmembrane helix</keyword>
<feature type="transmembrane region" description="Helical" evidence="1">
    <location>
        <begin position="20"/>
        <end position="41"/>
    </location>
</feature>
<proteinExistence type="predicted"/>
<dbReference type="GO" id="GO:0009251">
    <property type="term" value="P:glucan catabolic process"/>
    <property type="evidence" value="ECO:0007669"/>
    <property type="project" value="TreeGrafter"/>
</dbReference>
<sequence length="363" mass="39902">MAHSYYGSEEVSRPWYSKKRVWTAVAVILLIVIVVPVAVTVSKEKQKENRYPNYSKLNYTLLETYAGETFFDKFTYFTGYDPANGHVHYVPRETAAQYNLTYASNTNTSVLKVDTTVGPGSNPDASTGRFSVRVESTNQYEVNTLFVFSILHTPYGCGTWPALWLSDPRSDVWPANGEIDVFEATNLGNTGNQASLHTTKNCDMSGVKRKMTGTAGNLDCYNGTENTGCGVGGGVSTFGEKFNDGGGGVMAVEWREEGIRMWMFGNGETLPAGLGNETTETMPDPSAWGEAWADFPGTDCDIDAHFRNQSIIANIDLCGDLTEAKWDTSGCGSSTCVDYVSDNPDAFVDAYWEFESFKIYKAQ</sequence>
<name>A0A420XWN9_9PEZI</name>
<comment type="caution">
    <text evidence="3">The sequence shown here is derived from an EMBL/GenBank/DDBJ whole genome shotgun (WGS) entry which is preliminary data.</text>
</comment>
<dbReference type="InterPro" id="IPR000757">
    <property type="entry name" value="Beta-glucanase-like"/>
</dbReference>
<dbReference type="Pfam" id="PF26113">
    <property type="entry name" value="GH16_XgeA"/>
    <property type="match status" value="1"/>
</dbReference>
<evidence type="ECO:0000259" key="2">
    <source>
        <dbReference type="PROSITE" id="PS51762"/>
    </source>
</evidence>
<evidence type="ECO:0000313" key="4">
    <source>
        <dbReference type="Proteomes" id="UP000275385"/>
    </source>
</evidence>
<dbReference type="InterPro" id="IPR050546">
    <property type="entry name" value="Glycosyl_Hydrlase_16"/>
</dbReference>